<evidence type="ECO:0000313" key="3">
    <source>
        <dbReference type="Proteomes" id="UP000765509"/>
    </source>
</evidence>
<gene>
    <name evidence="2" type="ORF">O181_015186</name>
</gene>
<proteinExistence type="predicted"/>
<feature type="compositionally biased region" description="Basic residues" evidence="1">
    <location>
        <begin position="24"/>
        <end position="33"/>
    </location>
</feature>
<dbReference type="Proteomes" id="UP000765509">
    <property type="component" value="Unassembled WGS sequence"/>
</dbReference>
<dbReference type="EMBL" id="AVOT02004116">
    <property type="protein sequence ID" value="MBW0475471.1"/>
    <property type="molecule type" value="Genomic_DNA"/>
</dbReference>
<reference evidence="2" key="1">
    <citation type="submission" date="2021-03" db="EMBL/GenBank/DDBJ databases">
        <title>Draft genome sequence of rust myrtle Austropuccinia psidii MF-1, a brazilian biotype.</title>
        <authorList>
            <person name="Quecine M.C."/>
            <person name="Pachon D.M.R."/>
            <person name="Bonatelli M.L."/>
            <person name="Correr F.H."/>
            <person name="Franceschini L.M."/>
            <person name="Leite T.F."/>
            <person name="Margarido G.R.A."/>
            <person name="Almeida C.A."/>
            <person name="Ferrarezi J.A."/>
            <person name="Labate C.A."/>
        </authorList>
    </citation>
    <scope>NUCLEOTIDE SEQUENCE</scope>
    <source>
        <strain evidence="2">MF-1</strain>
    </source>
</reference>
<evidence type="ECO:0000256" key="1">
    <source>
        <dbReference type="SAM" id="MobiDB-lite"/>
    </source>
</evidence>
<name>A0A9Q3BZI0_9BASI</name>
<feature type="compositionally biased region" description="Basic and acidic residues" evidence="1">
    <location>
        <begin position="38"/>
        <end position="49"/>
    </location>
</feature>
<sequence length="433" mass="50193">MSPVHFQDLGFQRNQPENREGLSRTRRPGRGHLGHSVGCKDTERNHTHSENYFPIQQQPQTRGLERYGSSSSAPETPQRFISMEHGQQETPGGEVKQDKGESSQYPSYRRTADPDRAYSDSFRLTRRKPNQLSSGFTPVRNQQISGQESQFFTIPGIFQEKTRIQGQKQDHLWEKEDRVRPNDPESVSFGERRAQEPEVVVHNSRISSPISRNVTPTQIEHNVVKPESNLKSDALWLQMSQYSEETQKKIVELEASHERMRKLTASMDKAVKPRQEGNAQLRKASEETNKILNLVFEEQNHSKRDRDCLDQDIKKLFNVCHNMNPQPQGHVMENPYHQDEIKPDSMLINKERSPSQYQDGDNMSYSEKEALKQLPEASSWPKFSVTVEYDHMELIDYIDGLFIVVPRIPDYWITARLNVAFKGHASIWYTEMK</sequence>
<evidence type="ECO:0000313" key="2">
    <source>
        <dbReference type="EMBL" id="MBW0475471.1"/>
    </source>
</evidence>
<organism evidence="2 3">
    <name type="scientific">Austropuccinia psidii MF-1</name>
    <dbReference type="NCBI Taxonomy" id="1389203"/>
    <lineage>
        <taxon>Eukaryota</taxon>
        <taxon>Fungi</taxon>
        <taxon>Dikarya</taxon>
        <taxon>Basidiomycota</taxon>
        <taxon>Pucciniomycotina</taxon>
        <taxon>Pucciniomycetes</taxon>
        <taxon>Pucciniales</taxon>
        <taxon>Sphaerophragmiaceae</taxon>
        <taxon>Austropuccinia</taxon>
    </lineage>
</organism>
<protein>
    <submittedName>
        <fullName evidence="2">Uncharacterized protein</fullName>
    </submittedName>
</protein>
<accession>A0A9Q3BZI0</accession>
<feature type="region of interest" description="Disordered" evidence="1">
    <location>
        <begin position="1"/>
        <end position="138"/>
    </location>
</feature>
<keyword evidence="3" id="KW-1185">Reference proteome</keyword>
<comment type="caution">
    <text evidence="2">The sequence shown here is derived from an EMBL/GenBank/DDBJ whole genome shotgun (WGS) entry which is preliminary data.</text>
</comment>
<dbReference type="AlphaFoldDB" id="A0A9Q3BZI0"/>